<comment type="caution">
    <text evidence="1">The sequence shown here is derived from an EMBL/GenBank/DDBJ whole genome shotgun (WGS) entry which is preliminary data.</text>
</comment>
<dbReference type="EMBL" id="QRHA01000020">
    <property type="protein sequence ID" value="RDV23899.1"/>
    <property type="molecule type" value="Genomic_DNA"/>
</dbReference>
<keyword evidence="2" id="KW-1185">Reference proteome</keyword>
<dbReference type="Proteomes" id="UP000256561">
    <property type="component" value="Unassembled WGS sequence"/>
</dbReference>
<name>A0A3D8M2H8_9ALTE</name>
<evidence type="ECO:0000313" key="1">
    <source>
        <dbReference type="EMBL" id="RDV23899.1"/>
    </source>
</evidence>
<organism evidence="1 2">
    <name type="scientific">Alteromonas aestuariivivens</name>
    <dbReference type="NCBI Taxonomy" id="1938339"/>
    <lineage>
        <taxon>Bacteria</taxon>
        <taxon>Pseudomonadati</taxon>
        <taxon>Pseudomonadota</taxon>
        <taxon>Gammaproteobacteria</taxon>
        <taxon>Alteromonadales</taxon>
        <taxon>Alteromonadaceae</taxon>
        <taxon>Alteromonas/Salinimonas group</taxon>
        <taxon>Alteromonas</taxon>
    </lineage>
</organism>
<sequence length="81" mass="9193">MDLTEQKLRQILKRCQDATEGPWTSFVEGRDHDSGSNFIQTSKDDIELFGASVEDQDFIASAKQDIPMLVYELAKLKGWSI</sequence>
<protein>
    <submittedName>
        <fullName evidence="1">Uncharacterized protein</fullName>
    </submittedName>
</protein>
<gene>
    <name evidence="1" type="ORF">DXV75_16800</name>
</gene>
<dbReference type="AlphaFoldDB" id="A0A3D8M2H8"/>
<dbReference type="OrthoDB" id="2088266at2"/>
<accession>A0A3D8M2H8</accession>
<proteinExistence type="predicted"/>
<dbReference type="RefSeq" id="WP_115594584.1">
    <property type="nucleotide sequence ID" value="NZ_QRHA01000020.1"/>
</dbReference>
<reference evidence="2" key="1">
    <citation type="submission" date="2018-08" db="EMBL/GenBank/DDBJ databases">
        <authorList>
            <person name="Zhang J."/>
            <person name="Du Z.-J."/>
        </authorList>
    </citation>
    <scope>NUCLEOTIDE SEQUENCE [LARGE SCALE GENOMIC DNA]</scope>
    <source>
        <strain evidence="2">KCTC 52655</strain>
    </source>
</reference>
<evidence type="ECO:0000313" key="2">
    <source>
        <dbReference type="Proteomes" id="UP000256561"/>
    </source>
</evidence>